<organism evidence="9 10">
    <name type="scientific">Brevibacterium senegalense</name>
    <dbReference type="NCBI Taxonomy" id="1033736"/>
    <lineage>
        <taxon>Bacteria</taxon>
        <taxon>Bacillati</taxon>
        <taxon>Actinomycetota</taxon>
        <taxon>Actinomycetes</taxon>
        <taxon>Micrococcales</taxon>
        <taxon>Brevibacteriaceae</taxon>
        <taxon>Brevibacterium</taxon>
    </lineage>
</organism>
<evidence type="ECO:0000256" key="1">
    <source>
        <dbReference type="ARBA" id="ARBA00004651"/>
    </source>
</evidence>
<keyword evidence="4" id="KW-1003">Cell membrane</keyword>
<dbReference type="GO" id="GO:0055085">
    <property type="term" value="P:transmembrane transport"/>
    <property type="evidence" value="ECO:0007669"/>
    <property type="project" value="InterPro"/>
</dbReference>
<keyword evidence="3" id="KW-0813">Transport</keyword>
<dbReference type="InterPro" id="IPR004776">
    <property type="entry name" value="Mem_transp_PIN-like"/>
</dbReference>
<feature type="transmembrane region" description="Helical" evidence="8">
    <location>
        <begin position="190"/>
        <end position="213"/>
    </location>
</feature>
<dbReference type="InterPro" id="IPR038770">
    <property type="entry name" value="Na+/solute_symporter_sf"/>
</dbReference>
<evidence type="ECO:0000256" key="8">
    <source>
        <dbReference type="SAM" id="Phobius"/>
    </source>
</evidence>
<evidence type="ECO:0000256" key="4">
    <source>
        <dbReference type="ARBA" id="ARBA00022475"/>
    </source>
</evidence>
<reference evidence="9" key="2">
    <citation type="submission" date="2021-09" db="EMBL/GenBank/DDBJ databases">
        <authorList>
            <person name="Gilroy R."/>
        </authorList>
    </citation>
    <scope>NUCLEOTIDE SEQUENCE</scope>
    <source>
        <strain evidence="9">ChiGjej5B5-7349</strain>
    </source>
</reference>
<name>A0A921SNU5_9MICO</name>
<evidence type="ECO:0000256" key="2">
    <source>
        <dbReference type="ARBA" id="ARBA00010145"/>
    </source>
</evidence>
<dbReference type="EMBL" id="DYUK01000145">
    <property type="protein sequence ID" value="HJG80069.1"/>
    <property type="molecule type" value="Genomic_DNA"/>
</dbReference>
<feature type="transmembrane region" description="Helical" evidence="8">
    <location>
        <begin position="65"/>
        <end position="86"/>
    </location>
</feature>
<dbReference type="AlphaFoldDB" id="A0A921SNU5"/>
<comment type="similarity">
    <text evidence="2">Belongs to the auxin efflux carrier (TC 2.A.69) family.</text>
</comment>
<proteinExistence type="inferred from homology"/>
<reference evidence="9" key="1">
    <citation type="journal article" date="2021" name="PeerJ">
        <title>Extensive microbial diversity within the chicken gut microbiome revealed by metagenomics and culture.</title>
        <authorList>
            <person name="Gilroy R."/>
            <person name="Ravi A."/>
            <person name="Getino M."/>
            <person name="Pursley I."/>
            <person name="Horton D.L."/>
            <person name="Alikhan N.F."/>
            <person name="Baker D."/>
            <person name="Gharbi K."/>
            <person name="Hall N."/>
            <person name="Watson M."/>
            <person name="Adriaenssens E.M."/>
            <person name="Foster-Nyarko E."/>
            <person name="Jarju S."/>
            <person name="Secka A."/>
            <person name="Antonio M."/>
            <person name="Oren A."/>
            <person name="Chaudhuri R.R."/>
            <person name="La Ragione R."/>
            <person name="Hildebrand F."/>
            <person name="Pallen M.J."/>
        </authorList>
    </citation>
    <scope>NUCLEOTIDE SEQUENCE</scope>
    <source>
        <strain evidence="9">ChiGjej5B5-7349</strain>
    </source>
</reference>
<dbReference type="GO" id="GO:0005886">
    <property type="term" value="C:plasma membrane"/>
    <property type="evidence" value="ECO:0007669"/>
    <property type="project" value="UniProtKB-SubCell"/>
</dbReference>
<feature type="transmembrane region" description="Helical" evidence="8">
    <location>
        <begin position="225"/>
        <end position="247"/>
    </location>
</feature>
<gene>
    <name evidence="9" type="ORF">K8V08_06625</name>
</gene>
<evidence type="ECO:0000256" key="3">
    <source>
        <dbReference type="ARBA" id="ARBA00022448"/>
    </source>
</evidence>
<feature type="transmembrane region" description="Helical" evidence="8">
    <location>
        <begin position="285"/>
        <end position="309"/>
    </location>
</feature>
<feature type="transmembrane region" description="Helical" evidence="8">
    <location>
        <begin position="164"/>
        <end position="184"/>
    </location>
</feature>
<feature type="transmembrane region" description="Helical" evidence="8">
    <location>
        <begin position="253"/>
        <end position="273"/>
    </location>
</feature>
<keyword evidence="6 8" id="KW-1133">Transmembrane helix</keyword>
<evidence type="ECO:0000256" key="5">
    <source>
        <dbReference type="ARBA" id="ARBA00022692"/>
    </source>
</evidence>
<feature type="transmembrane region" description="Helical" evidence="8">
    <location>
        <begin position="40"/>
        <end position="58"/>
    </location>
</feature>
<comment type="caution">
    <text evidence="9">The sequence shown here is derived from an EMBL/GenBank/DDBJ whole genome shotgun (WGS) entry which is preliminary data.</text>
</comment>
<feature type="transmembrane region" description="Helical" evidence="8">
    <location>
        <begin position="125"/>
        <end position="152"/>
    </location>
</feature>
<evidence type="ECO:0000313" key="9">
    <source>
        <dbReference type="EMBL" id="HJG80069.1"/>
    </source>
</evidence>
<evidence type="ECO:0000313" key="10">
    <source>
        <dbReference type="Proteomes" id="UP000784435"/>
    </source>
</evidence>
<dbReference type="Gene3D" id="1.20.1530.20">
    <property type="match status" value="1"/>
</dbReference>
<keyword evidence="5 8" id="KW-0812">Transmembrane</keyword>
<dbReference type="PANTHER" id="PTHR36838">
    <property type="entry name" value="AUXIN EFFLUX CARRIER FAMILY PROTEIN"/>
    <property type="match status" value="1"/>
</dbReference>
<dbReference type="PANTHER" id="PTHR36838:SF4">
    <property type="entry name" value="AUXIN EFFLUX CARRIER FAMILY PROTEIN"/>
    <property type="match status" value="1"/>
</dbReference>
<keyword evidence="7 8" id="KW-0472">Membrane</keyword>
<dbReference type="Proteomes" id="UP000784435">
    <property type="component" value="Unassembled WGS sequence"/>
</dbReference>
<sequence length="310" mass="31218">MTVASIAGALVPIAALLALGAALRRVRGFSDPAFWSGAERLAYFVLLPVLLFVNIATVDLGGVPLLRVSAAVVVPTVLVTGLLFVLHRVVAPTPQAFTSVLQGSVRFNTYVGVSLAISIAPADGAALAGVVGAVLVPLVNIIATLGFEVFLVDKGSLLALVRKIVLNPLVLACALGAVAGLLPVEAPQVVLAVLDPLAAAALPVGLLCVGAGLTRIDLRTHAMGVAVASVVKLLVLPALTLTALVLLGVSGPVALVALVFCSIGTASTSYVLARQLGGDAPLMAALIAFQTVASFLTLPFVLTVGAAVLL</sequence>
<evidence type="ECO:0000256" key="6">
    <source>
        <dbReference type="ARBA" id="ARBA00022989"/>
    </source>
</evidence>
<accession>A0A921SNU5</accession>
<protein>
    <submittedName>
        <fullName evidence="9">AEC family transporter</fullName>
    </submittedName>
</protein>
<comment type="subcellular location">
    <subcellularLocation>
        <location evidence="1">Cell membrane</location>
        <topology evidence="1">Multi-pass membrane protein</topology>
    </subcellularLocation>
</comment>
<evidence type="ECO:0000256" key="7">
    <source>
        <dbReference type="ARBA" id="ARBA00023136"/>
    </source>
</evidence>
<dbReference type="Pfam" id="PF03547">
    <property type="entry name" value="Mem_trans"/>
    <property type="match status" value="1"/>
</dbReference>